<gene>
    <name evidence="3" type="ORF">HF519_00095</name>
</gene>
<dbReference type="Proteomes" id="UP000586918">
    <property type="component" value="Unassembled WGS sequence"/>
</dbReference>
<dbReference type="AlphaFoldDB" id="A0A848DB32"/>
<evidence type="ECO:0000313" key="3">
    <source>
        <dbReference type="EMBL" id="NMH90022.1"/>
    </source>
</evidence>
<evidence type="ECO:0000256" key="1">
    <source>
        <dbReference type="SAM" id="MobiDB-lite"/>
    </source>
</evidence>
<protein>
    <submittedName>
        <fullName evidence="3">Rho termination factor</fullName>
    </submittedName>
</protein>
<sequence>MPNPSIKDEKTYQKVREEGASKEKAARIANAAAGEGRSKVAQRGGSSNRYEDMTKDELYERAQKVGIKGRSDMNKDELIKALRDH</sequence>
<evidence type="ECO:0000259" key="2">
    <source>
        <dbReference type="Pfam" id="PF07498"/>
    </source>
</evidence>
<dbReference type="RefSeq" id="WP_169409522.1">
    <property type="nucleotide sequence ID" value="NZ_JAAXKZ010000001.1"/>
</dbReference>
<feature type="region of interest" description="Disordered" evidence="1">
    <location>
        <begin position="1"/>
        <end position="49"/>
    </location>
</feature>
<dbReference type="Pfam" id="PF23855">
    <property type="entry name" value="DUF7218"/>
    <property type="match status" value="1"/>
</dbReference>
<dbReference type="EMBL" id="JAAXKZ010000001">
    <property type="protein sequence ID" value="NMH90022.1"/>
    <property type="molecule type" value="Genomic_DNA"/>
</dbReference>
<dbReference type="Pfam" id="PF07498">
    <property type="entry name" value="Rho_N"/>
    <property type="match status" value="1"/>
</dbReference>
<dbReference type="SUPFAM" id="SSF68912">
    <property type="entry name" value="Rho N-terminal domain-like"/>
    <property type="match status" value="1"/>
</dbReference>
<reference evidence="3 4" key="1">
    <citation type="submission" date="2020-04" db="EMBL/GenBank/DDBJ databases">
        <authorList>
            <person name="Klaysubun C."/>
            <person name="Duangmal K."/>
            <person name="Lipun K."/>
        </authorList>
    </citation>
    <scope>NUCLEOTIDE SEQUENCE [LARGE SCALE GENOMIC DNA]</scope>
    <source>
        <strain evidence="3 4">DSM 45300</strain>
    </source>
</reference>
<accession>A0A848DB32</accession>
<name>A0A848DB32_9PSEU</name>
<evidence type="ECO:0000313" key="4">
    <source>
        <dbReference type="Proteomes" id="UP000586918"/>
    </source>
</evidence>
<keyword evidence="4" id="KW-1185">Reference proteome</keyword>
<dbReference type="InterPro" id="IPR011112">
    <property type="entry name" value="Rho-like_N"/>
</dbReference>
<dbReference type="InterPro" id="IPR036269">
    <property type="entry name" value="Rho_N_sf"/>
</dbReference>
<dbReference type="InterPro" id="IPR055642">
    <property type="entry name" value="DUF7218"/>
</dbReference>
<dbReference type="GO" id="GO:0006353">
    <property type="term" value="P:DNA-templated transcription termination"/>
    <property type="evidence" value="ECO:0007669"/>
    <property type="project" value="InterPro"/>
</dbReference>
<feature type="compositionally biased region" description="Basic and acidic residues" evidence="1">
    <location>
        <begin position="1"/>
        <end position="26"/>
    </location>
</feature>
<organism evidence="3 4">
    <name type="scientific">Pseudonocardia bannensis</name>
    <dbReference type="NCBI Taxonomy" id="630973"/>
    <lineage>
        <taxon>Bacteria</taxon>
        <taxon>Bacillati</taxon>
        <taxon>Actinomycetota</taxon>
        <taxon>Actinomycetes</taxon>
        <taxon>Pseudonocardiales</taxon>
        <taxon>Pseudonocardiaceae</taxon>
        <taxon>Pseudonocardia</taxon>
    </lineage>
</organism>
<comment type="caution">
    <text evidence="3">The sequence shown here is derived from an EMBL/GenBank/DDBJ whole genome shotgun (WGS) entry which is preliminary data.</text>
</comment>
<proteinExistence type="predicted"/>
<feature type="domain" description="Rho termination factor-like N-terminal" evidence="2">
    <location>
        <begin position="51"/>
        <end position="82"/>
    </location>
</feature>